<dbReference type="PANTHER" id="PTHR22916:SF51">
    <property type="entry name" value="GLYCOSYLTRANSFERASE EPSH-RELATED"/>
    <property type="match status" value="1"/>
</dbReference>
<organism evidence="4 5">
    <name type="scientific">Lachnospira eligens</name>
    <dbReference type="NCBI Taxonomy" id="39485"/>
    <lineage>
        <taxon>Bacteria</taxon>
        <taxon>Bacillati</taxon>
        <taxon>Bacillota</taxon>
        <taxon>Clostridia</taxon>
        <taxon>Lachnospirales</taxon>
        <taxon>Lachnospiraceae</taxon>
        <taxon>Lachnospira</taxon>
    </lineage>
</organism>
<dbReference type="Gene3D" id="3.90.550.10">
    <property type="entry name" value="Spore Coat Polysaccharide Biosynthesis Protein SpsA, Chain A"/>
    <property type="match status" value="1"/>
</dbReference>
<evidence type="ECO:0000256" key="1">
    <source>
        <dbReference type="ARBA" id="ARBA00022676"/>
    </source>
</evidence>
<dbReference type="Pfam" id="PF00535">
    <property type="entry name" value="Glycos_transf_2"/>
    <property type="match status" value="1"/>
</dbReference>
<dbReference type="EC" id="2.4.1.212" evidence="4"/>
<keyword evidence="1 4" id="KW-0328">Glycosyltransferase</keyword>
<evidence type="ECO:0000256" key="2">
    <source>
        <dbReference type="ARBA" id="ARBA00022679"/>
    </source>
</evidence>
<dbReference type="SUPFAM" id="SSF53448">
    <property type="entry name" value="Nucleotide-diphospho-sugar transferases"/>
    <property type="match status" value="1"/>
</dbReference>
<keyword evidence="2 4" id="KW-0808">Transferase</keyword>
<dbReference type="CDD" id="cd00761">
    <property type="entry name" value="Glyco_tranf_GTA_type"/>
    <property type="match status" value="1"/>
</dbReference>
<gene>
    <name evidence="4" type="primary">hyaD_3</name>
    <name evidence="4" type="ORF">ERS852492_02890</name>
</gene>
<name>A0A174ZZG0_9FIRM</name>
<dbReference type="InterPro" id="IPR029044">
    <property type="entry name" value="Nucleotide-diphossugar_trans"/>
</dbReference>
<feature type="domain" description="Glycosyltransferase 2-like" evidence="3">
    <location>
        <begin position="5"/>
        <end position="164"/>
    </location>
</feature>
<protein>
    <submittedName>
        <fullName evidence="4">Hyaluronan synthase</fullName>
        <ecNumber evidence="4">2.4.1.212</ecNumber>
    </submittedName>
</protein>
<dbReference type="AlphaFoldDB" id="A0A174ZZG0"/>
<dbReference type="PANTHER" id="PTHR22916">
    <property type="entry name" value="GLYCOSYLTRANSFERASE"/>
    <property type="match status" value="1"/>
</dbReference>
<dbReference type="EMBL" id="CZBV01000011">
    <property type="protein sequence ID" value="CUQ91462.1"/>
    <property type="molecule type" value="Genomic_DNA"/>
</dbReference>
<dbReference type="GO" id="GO:0050501">
    <property type="term" value="F:hyaluronan synthase activity"/>
    <property type="evidence" value="ECO:0007669"/>
    <property type="project" value="UniProtKB-EC"/>
</dbReference>
<dbReference type="Proteomes" id="UP000095780">
    <property type="component" value="Unassembled WGS sequence"/>
</dbReference>
<sequence>MAKISVITPVYKVENYLRKCVDSILNQTFKDFELIIVDDGSPDSCGSIADEYAQKDERVSVIHKQNGGAPSARNRGIDIAKGEWLYFPDSDDWLEPDYLEALYNTAIKTDAKLVVSGYTMEYFENGVAHSYSVSTPEKNYNSQELVRGNLHNYFDNMMMAVPWNKLYKADYILDNNLRFPELKWDDLHFNMEVIMDIDKVAICSNAGYHFFRSRPGSETTTVFDSMLYKKRKEQFEHIMRVYRHWNIKNREILSVIYGYYASRLVQCVQEISISNNSKADKKRMISDILNDKLSYTAIKKGRIESKVLSIAATPMRMHNVSLCIFMGKAIGFVKINMSSLFYKIKSKSVNKAKVIN</sequence>
<evidence type="ECO:0000313" key="4">
    <source>
        <dbReference type="EMBL" id="CUQ91462.1"/>
    </source>
</evidence>
<evidence type="ECO:0000259" key="3">
    <source>
        <dbReference type="Pfam" id="PF00535"/>
    </source>
</evidence>
<accession>A0A174ZZG0</accession>
<proteinExistence type="predicted"/>
<dbReference type="InterPro" id="IPR001173">
    <property type="entry name" value="Glyco_trans_2-like"/>
</dbReference>
<reference evidence="4 5" key="1">
    <citation type="submission" date="2015-09" db="EMBL/GenBank/DDBJ databases">
        <authorList>
            <consortium name="Pathogen Informatics"/>
        </authorList>
    </citation>
    <scope>NUCLEOTIDE SEQUENCE [LARGE SCALE GENOMIC DNA]</scope>
    <source>
        <strain evidence="4 5">2789STDY5834878</strain>
    </source>
</reference>
<dbReference type="RefSeq" id="WP_055288107.1">
    <property type="nucleotide sequence ID" value="NZ_CABIXW010000011.1"/>
</dbReference>
<evidence type="ECO:0000313" key="5">
    <source>
        <dbReference type="Proteomes" id="UP000095780"/>
    </source>
</evidence>